<dbReference type="AlphaFoldDB" id="A0A9P9D8Q5"/>
<accession>A0A9P9D8Q5</accession>
<evidence type="ECO:0000313" key="2">
    <source>
        <dbReference type="Proteomes" id="UP000700596"/>
    </source>
</evidence>
<sequence>MSFWAHTLGLRVDWLRRPEVAVMIAVAVAAVLAQLSATPTGPPAQHLPSIVKSRSVIKRSWRGGERSIEVANQHVPLRRLISTQPVSVLLSLAGCPGNRKFCAACFGFSAHASQMRWFIARPRWWCTDTRTPLISSVQARPPIAEEDRSKAVVNASSILLLTSPSRAGSKGELRDGMETA</sequence>
<keyword evidence="2" id="KW-1185">Reference proteome</keyword>
<reference evidence="1" key="1">
    <citation type="journal article" date="2021" name="Nat. Commun.">
        <title>Genetic determinants of endophytism in the Arabidopsis root mycobiome.</title>
        <authorList>
            <person name="Mesny F."/>
            <person name="Miyauchi S."/>
            <person name="Thiergart T."/>
            <person name="Pickel B."/>
            <person name="Atanasova L."/>
            <person name="Karlsson M."/>
            <person name="Huettel B."/>
            <person name="Barry K.W."/>
            <person name="Haridas S."/>
            <person name="Chen C."/>
            <person name="Bauer D."/>
            <person name="Andreopoulos W."/>
            <person name="Pangilinan J."/>
            <person name="LaButti K."/>
            <person name="Riley R."/>
            <person name="Lipzen A."/>
            <person name="Clum A."/>
            <person name="Drula E."/>
            <person name="Henrissat B."/>
            <person name="Kohler A."/>
            <person name="Grigoriev I.V."/>
            <person name="Martin F.M."/>
            <person name="Hacquard S."/>
        </authorList>
    </citation>
    <scope>NUCLEOTIDE SEQUENCE</scope>
    <source>
        <strain evidence="1">MPI-CAGE-CH-0243</strain>
    </source>
</reference>
<protein>
    <submittedName>
        <fullName evidence="1">Uncharacterized protein</fullName>
    </submittedName>
</protein>
<organism evidence="1 2">
    <name type="scientific">Dendryphion nanum</name>
    <dbReference type="NCBI Taxonomy" id="256645"/>
    <lineage>
        <taxon>Eukaryota</taxon>
        <taxon>Fungi</taxon>
        <taxon>Dikarya</taxon>
        <taxon>Ascomycota</taxon>
        <taxon>Pezizomycotina</taxon>
        <taxon>Dothideomycetes</taxon>
        <taxon>Pleosporomycetidae</taxon>
        <taxon>Pleosporales</taxon>
        <taxon>Torulaceae</taxon>
        <taxon>Dendryphion</taxon>
    </lineage>
</organism>
<dbReference type="Proteomes" id="UP000700596">
    <property type="component" value="Unassembled WGS sequence"/>
</dbReference>
<comment type="caution">
    <text evidence="1">The sequence shown here is derived from an EMBL/GenBank/DDBJ whole genome shotgun (WGS) entry which is preliminary data.</text>
</comment>
<proteinExistence type="predicted"/>
<evidence type="ECO:0000313" key="1">
    <source>
        <dbReference type="EMBL" id="KAH7114449.1"/>
    </source>
</evidence>
<gene>
    <name evidence="1" type="ORF">B0J11DRAFT_511176</name>
</gene>
<dbReference type="EMBL" id="JAGMWT010000017">
    <property type="protein sequence ID" value="KAH7114449.1"/>
    <property type="molecule type" value="Genomic_DNA"/>
</dbReference>
<name>A0A9P9D8Q5_9PLEO</name>